<protein>
    <submittedName>
        <fullName evidence="1">Uncharacterized protein</fullName>
    </submittedName>
</protein>
<comment type="caution">
    <text evidence="1">The sequence shown here is derived from an EMBL/GenBank/DDBJ whole genome shotgun (WGS) entry which is preliminary data.</text>
</comment>
<name>A0AAV4N7E2_9ARAC</name>
<reference evidence="1 2" key="1">
    <citation type="submission" date="2021-06" db="EMBL/GenBank/DDBJ databases">
        <title>Caerostris darwini draft genome.</title>
        <authorList>
            <person name="Kono N."/>
            <person name="Arakawa K."/>
        </authorList>
    </citation>
    <scope>NUCLEOTIDE SEQUENCE [LARGE SCALE GENOMIC DNA]</scope>
</reference>
<dbReference type="AlphaFoldDB" id="A0AAV4N7E2"/>
<dbReference type="Proteomes" id="UP001054837">
    <property type="component" value="Unassembled WGS sequence"/>
</dbReference>
<evidence type="ECO:0000313" key="2">
    <source>
        <dbReference type="Proteomes" id="UP001054837"/>
    </source>
</evidence>
<organism evidence="1 2">
    <name type="scientific">Caerostris darwini</name>
    <dbReference type="NCBI Taxonomy" id="1538125"/>
    <lineage>
        <taxon>Eukaryota</taxon>
        <taxon>Metazoa</taxon>
        <taxon>Ecdysozoa</taxon>
        <taxon>Arthropoda</taxon>
        <taxon>Chelicerata</taxon>
        <taxon>Arachnida</taxon>
        <taxon>Araneae</taxon>
        <taxon>Araneomorphae</taxon>
        <taxon>Entelegynae</taxon>
        <taxon>Araneoidea</taxon>
        <taxon>Araneidae</taxon>
        <taxon>Caerostris</taxon>
    </lineage>
</organism>
<accession>A0AAV4N7E2</accession>
<dbReference type="EMBL" id="BPLQ01001315">
    <property type="protein sequence ID" value="GIX80664.1"/>
    <property type="molecule type" value="Genomic_DNA"/>
</dbReference>
<keyword evidence="2" id="KW-1185">Reference proteome</keyword>
<evidence type="ECO:0000313" key="1">
    <source>
        <dbReference type="EMBL" id="GIX80664.1"/>
    </source>
</evidence>
<proteinExistence type="predicted"/>
<gene>
    <name evidence="1" type="ORF">CDAR_430501</name>
</gene>
<sequence length="95" mass="10850">MSDGKCVRMGMEDRQLVTDCSEKVATKDTRSFDEWDRGEKNKFELLSLDARSSRERFSNKLKENDVFLNGSSYGHEPGLGPRIDLKNCLERKSCG</sequence>